<comment type="similarity">
    <text evidence="11">Belongs to the tRNA nucleotidyltransferase/poly(A) polymerase family. Bacterial CCA-adding enzyme type 3 subfamily.</text>
</comment>
<dbReference type="GO" id="GO:0004810">
    <property type="term" value="F:CCA tRNA nucleotidyltransferase activity"/>
    <property type="evidence" value="ECO:0007669"/>
    <property type="project" value="UniProtKB-UniRule"/>
</dbReference>
<name>A0A0R2BIP2_9LACO</name>
<evidence type="ECO:0000256" key="2">
    <source>
        <dbReference type="ARBA" id="ARBA00022679"/>
    </source>
</evidence>
<dbReference type="GO" id="GO:0042245">
    <property type="term" value="P:RNA repair"/>
    <property type="evidence" value="ECO:0007669"/>
    <property type="project" value="UniProtKB-KW"/>
</dbReference>
<feature type="binding site" evidence="11">
    <location>
        <position position="159"/>
    </location>
    <ligand>
        <name>ATP</name>
        <dbReference type="ChEBI" id="CHEBI:30616"/>
    </ligand>
</feature>
<feature type="binding site" evidence="11">
    <location>
        <position position="162"/>
    </location>
    <ligand>
        <name>CTP</name>
        <dbReference type="ChEBI" id="CHEBI:37563"/>
    </ligand>
</feature>
<dbReference type="CDD" id="cd05398">
    <property type="entry name" value="NT_ClassII-CCAase"/>
    <property type="match status" value="1"/>
</dbReference>
<dbReference type="GO" id="GO:0160016">
    <property type="term" value="F:CCACCA tRNA nucleotidyltransferase activity"/>
    <property type="evidence" value="ECO:0007669"/>
    <property type="project" value="RHEA"/>
</dbReference>
<feature type="binding site" evidence="11">
    <location>
        <position position="32"/>
    </location>
    <ligand>
        <name>ATP</name>
        <dbReference type="ChEBI" id="CHEBI:30616"/>
    </ligand>
</feature>
<dbReference type="SUPFAM" id="SSF81891">
    <property type="entry name" value="Poly A polymerase C-terminal region-like"/>
    <property type="match status" value="1"/>
</dbReference>
<dbReference type="InterPro" id="IPR050264">
    <property type="entry name" value="Bact_CCA-adding_enz_type3_sf"/>
</dbReference>
<evidence type="ECO:0000256" key="1">
    <source>
        <dbReference type="ARBA" id="ARBA00001946"/>
    </source>
</evidence>
<evidence type="ECO:0000259" key="14">
    <source>
        <dbReference type="Pfam" id="PF13735"/>
    </source>
</evidence>
<gene>
    <name evidence="11" type="primary">cca</name>
    <name evidence="15" type="ORF">FC84_GL001358</name>
</gene>
<dbReference type="HAMAP" id="MF_01263">
    <property type="entry name" value="CCA_bact_type3"/>
    <property type="match status" value="1"/>
</dbReference>
<feature type="binding site" evidence="11">
    <location>
        <position position="165"/>
    </location>
    <ligand>
        <name>CTP</name>
        <dbReference type="ChEBI" id="CHEBI:37563"/>
    </ligand>
</feature>
<comment type="subunit">
    <text evidence="11">Homodimer.</text>
</comment>
<keyword evidence="2 11" id="KW-0808">Transferase</keyword>
<feature type="binding site" evidence="11">
    <location>
        <position position="159"/>
    </location>
    <ligand>
        <name>CTP</name>
        <dbReference type="ChEBI" id="CHEBI:37563"/>
    </ligand>
</feature>
<evidence type="ECO:0000256" key="11">
    <source>
        <dbReference type="HAMAP-Rule" id="MF_01263"/>
    </source>
</evidence>
<feature type="binding site" evidence="11">
    <location>
        <position position="116"/>
    </location>
    <ligand>
        <name>ATP</name>
        <dbReference type="ChEBI" id="CHEBI:30616"/>
    </ligand>
</feature>
<dbReference type="RefSeq" id="WP_057754924.1">
    <property type="nucleotide sequence ID" value="NZ_AYYK01000004.1"/>
</dbReference>
<dbReference type="Gene3D" id="1.20.58.560">
    <property type="match status" value="1"/>
</dbReference>
<dbReference type="NCBIfam" id="NF009814">
    <property type="entry name" value="PRK13299.1"/>
    <property type="match status" value="1"/>
</dbReference>
<feature type="binding site" evidence="11">
    <location>
        <position position="35"/>
    </location>
    <ligand>
        <name>CTP</name>
        <dbReference type="ChEBI" id="CHEBI:37563"/>
    </ligand>
</feature>
<dbReference type="InterPro" id="IPR032828">
    <property type="entry name" value="PolyA_RNA-bd"/>
</dbReference>
<comment type="caution">
    <text evidence="15">The sequence shown here is derived from an EMBL/GenBank/DDBJ whole genome shotgun (WGS) entry which is preliminary data.</text>
</comment>
<dbReference type="AlphaFoldDB" id="A0A0R2BIP2"/>
<evidence type="ECO:0000259" key="13">
    <source>
        <dbReference type="Pfam" id="PF12627"/>
    </source>
</evidence>
<feature type="binding site" evidence="11">
    <location>
        <position position="165"/>
    </location>
    <ligand>
        <name>ATP</name>
        <dbReference type="ChEBI" id="CHEBI:30616"/>
    </ligand>
</feature>
<evidence type="ECO:0000256" key="3">
    <source>
        <dbReference type="ARBA" id="ARBA00022694"/>
    </source>
</evidence>
<dbReference type="PANTHER" id="PTHR46173">
    <property type="entry name" value="CCA TRNA NUCLEOTIDYLTRANSFERASE 1, MITOCHONDRIAL"/>
    <property type="match status" value="1"/>
</dbReference>
<keyword evidence="8 11" id="KW-0067">ATP-binding</keyword>
<keyword evidence="5 11" id="KW-0479">Metal-binding</keyword>
<keyword evidence="10 11" id="KW-0694">RNA-binding</keyword>
<keyword evidence="6 11" id="KW-0547">Nucleotide-binding</keyword>
<evidence type="ECO:0000313" key="15">
    <source>
        <dbReference type="EMBL" id="KRM79191.1"/>
    </source>
</evidence>
<feature type="binding site" evidence="11">
    <location>
        <position position="47"/>
    </location>
    <ligand>
        <name>Mg(2+)</name>
        <dbReference type="ChEBI" id="CHEBI:18420"/>
    </ligand>
</feature>
<evidence type="ECO:0000256" key="5">
    <source>
        <dbReference type="ARBA" id="ARBA00022723"/>
    </source>
</evidence>
<evidence type="ECO:0000256" key="7">
    <source>
        <dbReference type="ARBA" id="ARBA00022800"/>
    </source>
</evidence>
<protein>
    <recommendedName>
        <fullName evidence="11">CCA-adding enzyme</fullName>
        <ecNumber evidence="11">2.7.7.72</ecNumber>
    </recommendedName>
    <alternativeName>
        <fullName evidence="11">CCA tRNA nucleotidyltransferase</fullName>
    </alternativeName>
    <alternativeName>
        <fullName evidence="11">tRNA CCA-pyrophosphorylase</fullName>
    </alternativeName>
    <alternativeName>
        <fullName evidence="11">tRNA adenylyl-/cytidylyl- transferase</fullName>
    </alternativeName>
    <alternativeName>
        <fullName evidence="11">tRNA nucleotidyltransferase</fullName>
    </alternativeName>
    <alternativeName>
        <fullName evidence="11">tRNA-NT</fullName>
    </alternativeName>
</protein>
<feature type="binding site" evidence="11">
    <location>
        <position position="32"/>
    </location>
    <ligand>
        <name>CTP</name>
        <dbReference type="ChEBI" id="CHEBI:37563"/>
    </ligand>
</feature>
<feature type="binding site" evidence="11">
    <location>
        <position position="35"/>
    </location>
    <ligand>
        <name>ATP</name>
        <dbReference type="ChEBI" id="CHEBI:30616"/>
    </ligand>
</feature>
<dbReference type="PATRIC" id="fig|1423738.3.peg.1372"/>
<dbReference type="Proteomes" id="UP000051813">
    <property type="component" value="Unassembled WGS sequence"/>
</dbReference>
<evidence type="ECO:0000256" key="4">
    <source>
        <dbReference type="ARBA" id="ARBA00022695"/>
    </source>
</evidence>
<evidence type="ECO:0000259" key="12">
    <source>
        <dbReference type="Pfam" id="PF01743"/>
    </source>
</evidence>
<feature type="binding site" evidence="11">
    <location>
        <position position="162"/>
    </location>
    <ligand>
        <name>ATP</name>
        <dbReference type="ChEBI" id="CHEBI:30616"/>
    </ligand>
</feature>
<comment type="function">
    <text evidence="11">Catalyzes the addition and repair of the essential 3'-terminal CCA sequence in tRNAs without using a nucleic acid template. Adds these three nucleotides in the order of C, C, and A to the tRNA nucleotide-73, using CTP and ATP as substrates and producing inorganic pyrophosphate. tRNA 3'-terminal CCA addition is required both for tRNA processing and repair. Also involved in tRNA surveillance by mediating tandem CCA addition to generate a CCACCA at the 3' terminus of unstable tRNAs. While stable tRNAs receive only 3'-terminal CCA, unstable tRNAs are marked with CCACCA and rapidly degraded.</text>
</comment>
<keyword evidence="4 11" id="KW-0548">Nucleotidyltransferase</keyword>
<keyword evidence="3 11" id="KW-0819">tRNA processing</keyword>
<feature type="binding site" evidence="11">
    <location>
        <position position="116"/>
    </location>
    <ligand>
        <name>CTP</name>
        <dbReference type="ChEBI" id="CHEBI:37563"/>
    </ligand>
</feature>
<feature type="domain" description="Poly A polymerase head" evidence="12">
    <location>
        <begin position="27"/>
        <end position="147"/>
    </location>
</feature>
<proteinExistence type="inferred from homology"/>
<dbReference type="SUPFAM" id="SSF81301">
    <property type="entry name" value="Nucleotidyltransferase"/>
    <property type="match status" value="1"/>
</dbReference>
<dbReference type="Gene3D" id="3.30.460.10">
    <property type="entry name" value="Beta Polymerase, domain 2"/>
    <property type="match status" value="1"/>
</dbReference>
<feature type="domain" description="tRNA nucleotidyltransferase/poly(A) polymerase RNA and SrmB- binding" evidence="13">
    <location>
        <begin position="174"/>
        <end position="233"/>
    </location>
</feature>
<evidence type="ECO:0000256" key="6">
    <source>
        <dbReference type="ARBA" id="ARBA00022741"/>
    </source>
</evidence>
<feature type="binding site" evidence="11">
    <location>
        <position position="168"/>
    </location>
    <ligand>
        <name>ATP</name>
        <dbReference type="ChEBI" id="CHEBI:30616"/>
    </ligand>
</feature>
<dbReference type="OrthoDB" id="9805698at2"/>
<feature type="binding site" evidence="11">
    <location>
        <position position="45"/>
    </location>
    <ligand>
        <name>Mg(2+)</name>
        <dbReference type="ChEBI" id="CHEBI:18420"/>
    </ligand>
</feature>
<evidence type="ECO:0000256" key="10">
    <source>
        <dbReference type="ARBA" id="ARBA00022884"/>
    </source>
</evidence>
<reference evidence="15 16" key="1">
    <citation type="journal article" date="2015" name="Genome Announc.">
        <title>Expanding the biotechnology potential of lactobacilli through comparative genomics of 213 strains and associated genera.</title>
        <authorList>
            <person name="Sun Z."/>
            <person name="Harris H.M."/>
            <person name="McCann A."/>
            <person name="Guo C."/>
            <person name="Argimon S."/>
            <person name="Zhang W."/>
            <person name="Yang X."/>
            <person name="Jeffery I.B."/>
            <person name="Cooney J.C."/>
            <person name="Kagawa T.F."/>
            <person name="Liu W."/>
            <person name="Song Y."/>
            <person name="Salvetti E."/>
            <person name="Wrobel A."/>
            <person name="Rasinkangas P."/>
            <person name="Parkhill J."/>
            <person name="Rea M.C."/>
            <person name="O'Sullivan O."/>
            <person name="Ritari J."/>
            <person name="Douillard F.P."/>
            <person name="Paul Ross R."/>
            <person name="Yang R."/>
            <person name="Briner A.E."/>
            <person name="Felis G.E."/>
            <person name="de Vos W.M."/>
            <person name="Barrangou R."/>
            <person name="Klaenhammer T.R."/>
            <person name="Caufield P.W."/>
            <person name="Cui Y."/>
            <person name="Zhang H."/>
            <person name="O'Toole P.W."/>
        </authorList>
    </citation>
    <scope>NUCLEOTIDE SEQUENCE [LARGE SCALE GENOMIC DNA]</scope>
    <source>
        <strain evidence="15 16">DSM 20335</strain>
    </source>
</reference>
<evidence type="ECO:0000256" key="8">
    <source>
        <dbReference type="ARBA" id="ARBA00022840"/>
    </source>
</evidence>
<dbReference type="Pfam" id="PF12627">
    <property type="entry name" value="PolyA_pol_RNAbd"/>
    <property type="match status" value="1"/>
</dbReference>
<keyword evidence="16" id="KW-1185">Reference proteome</keyword>
<dbReference type="GO" id="GO:0001680">
    <property type="term" value="P:tRNA 3'-terminal CCA addition"/>
    <property type="evidence" value="ECO:0007669"/>
    <property type="project" value="UniProtKB-UniRule"/>
</dbReference>
<dbReference type="GO" id="GO:0005524">
    <property type="term" value="F:ATP binding"/>
    <property type="evidence" value="ECO:0007669"/>
    <property type="project" value="UniProtKB-UniRule"/>
</dbReference>
<dbReference type="PANTHER" id="PTHR46173:SF1">
    <property type="entry name" value="CCA TRNA NUCLEOTIDYLTRANSFERASE 1, MITOCHONDRIAL"/>
    <property type="match status" value="1"/>
</dbReference>
<evidence type="ECO:0000256" key="9">
    <source>
        <dbReference type="ARBA" id="ARBA00022842"/>
    </source>
</evidence>
<sequence>MYLTAFPNEFQQALPILQQIEAHGYEAYFVGGSVRDTLLGKAIADVDIATSAFPAEIKEIFPKTIDTGIKHGTVTVMQHGIGYEVTTFRTESGYQDFRRPDHVTFVRSLKQDLQRRDFTINALAVRADGLVIDEFDGLADLAAQTIRAVGNADERFHEDALRMMRAVRFASQLGFDITTDTYVSLLHNAELLQKIAVERIHTEFEKMMLSANWLIGWKLFVATGLIKNTPFFKDYLTGNYPKFVATQQPLMDEAAIWTLLGEGFSLTLAQQQQLLHSWKSANEVIADSQHTLAFSRLLQTNPQPGASQLYQVDATIIERLATIWPILQLDADFTQLAIHYQNLPIKNRHELAIDGQTLIQKLGLKPGPEIGQWLNQVEHAVVMGEVVNHNEALIEWIKQQTD</sequence>
<accession>A0A0R2BIP2</accession>
<dbReference type="Pfam" id="PF13735">
    <property type="entry name" value="tRNA_NucTran2_2"/>
    <property type="match status" value="1"/>
</dbReference>
<keyword evidence="9 11" id="KW-0460">Magnesium</keyword>
<dbReference type="Gene3D" id="1.10.110.30">
    <property type="match status" value="1"/>
</dbReference>
<dbReference type="GO" id="GO:0000049">
    <property type="term" value="F:tRNA binding"/>
    <property type="evidence" value="ECO:0007669"/>
    <property type="project" value="UniProtKB-UniRule"/>
</dbReference>
<dbReference type="GO" id="GO:0000287">
    <property type="term" value="F:magnesium ion binding"/>
    <property type="evidence" value="ECO:0007669"/>
    <property type="project" value="UniProtKB-UniRule"/>
</dbReference>
<dbReference type="EMBL" id="AYYK01000004">
    <property type="protein sequence ID" value="KRM79191.1"/>
    <property type="molecule type" value="Genomic_DNA"/>
</dbReference>
<feature type="domain" description="CCA-adding enzyme C-terminal" evidence="14">
    <location>
        <begin position="251"/>
        <end position="397"/>
    </location>
</feature>
<dbReference type="InterPro" id="IPR032810">
    <property type="entry name" value="CCA-adding_enz_C"/>
</dbReference>
<comment type="catalytic activity">
    <reaction evidence="11">
        <text>a tRNA with a 3' CCA end + 2 CTP + ATP = a tRNA with a 3' CCACCA end + 3 diphosphate</text>
        <dbReference type="Rhea" id="RHEA:76235"/>
        <dbReference type="Rhea" id="RHEA-COMP:10468"/>
        <dbReference type="Rhea" id="RHEA-COMP:18655"/>
        <dbReference type="ChEBI" id="CHEBI:30616"/>
        <dbReference type="ChEBI" id="CHEBI:33019"/>
        <dbReference type="ChEBI" id="CHEBI:37563"/>
        <dbReference type="ChEBI" id="CHEBI:83071"/>
        <dbReference type="ChEBI" id="CHEBI:195187"/>
    </reaction>
</comment>
<comment type="catalytic activity">
    <reaction evidence="11">
        <text>a tRNA precursor + 2 CTP + ATP = a tRNA with a 3' CCA end + 3 diphosphate</text>
        <dbReference type="Rhea" id="RHEA:14433"/>
        <dbReference type="Rhea" id="RHEA-COMP:10465"/>
        <dbReference type="Rhea" id="RHEA-COMP:10468"/>
        <dbReference type="ChEBI" id="CHEBI:30616"/>
        <dbReference type="ChEBI" id="CHEBI:33019"/>
        <dbReference type="ChEBI" id="CHEBI:37563"/>
        <dbReference type="ChEBI" id="CHEBI:74896"/>
        <dbReference type="ChEBI" id="CHEBI:83071"/>
        <dbReference type="EC" id="2.7.7.72"/>
    </reaction>
</comment>
<dbReference type="EC" id="2.7.7.72" evidence="11"/>
<comment type="miscellaneous">
    <text evidence="11">A single active site specifically recognizes both ATP and CTP and is responsible for their addition.</text>
</comment>
<evidence type="ECO:0000313" key="16">
    <source>
        <dbReference type="Proteomes" id="UP000051813"/>
    </source>
</evidence>
<dbReference type="Pfam" id="PF01743">
    <property type="entry name" value="PolyA_pol"/>
    <property type="match status" value="1"/>
</dbReference>
<keyword evidence="7 11" id="KW-0692">RNA repair</keyword>
<dbReference type="InterPro" id="IPR023068">
    <property type="entry name" value="CCA-adding_enz_firmicutes"/>
</dbReference>
<organism evidence="15 16">
    <name type="scientific">Lapidilactobacillus dextrinicus DSM 20335</name>
    <dbReference type="NCBI Taxonomy" id="1423738"/>
    <lineage>
        <taxon>Bacteria</taxon>
        <taxon>Bacillati</taxon>
        <taxon>Bacillota</taxon>
        <taxon>Bacilli</taxon>
        <taxon>Lactobacillales</taxon>
        <taxon>Lactobacillaceae</taxon>
        <taxon>Lapidilactobacillus</taxon>
    </lineage>
</organism>
<comment type="cofactor">
    <cofactor evidence="1 11">
        <name>Mg(2+)</name>
        <dbReference type="ChEBI" id="CHEBI:18420"/>
    </cofactor>
</comment>
<dbReference type="InterPro" id="IPR002646">
    <property type="entry name" value="PolA_pol_head_dom"/>
</dbReference>
<dbReference type="InterPro" id="IPR043519">
    <property type="entry name" value="NT_sf"/>
</dbReference>
<dbReference type="Gene3D" id="1.10.246.80">
    <property type="match status" value="1"/>
</dbReference>
<feature type="binding site" evidence="11">
    <location>
        <position position="168"/>
    </location>
    <ligand>
        <name>CTP</name>
        <dbReference type="ChEBI" id="CHEBI:37563"/>
    </ligand>
</feature>
<dbReference type="STRING" id="1423738.FC84_GL001358"/>